<accession>A0A9Q1QA56</accession>
<name>A0A9Q1QA56_9CARY</name>
<comment type="caution">
    <text evidence="1">The sequence shown here is derived from an EMBL/GenBank/DDBJ whole genome shotgun (WGS) entry which is preliminary data.</text>
</comment>
<proteinExistence type="predicted"/>
<reference evidence="1" key="1">
    <citation type="submission" date="2022-04" db="EMBL/GenBank/DDBJ databases">
        <title>Carnegiea gigantea Genome sequencing and assembly v2.</title>
        <authorList>
            <person name="Copetti D."/>
            <person name="Sanderson M.J."/>
            <person name="Burquez A."/>
            <person name="Wojciechowski M.F."/>
        </authorList>
    </citation>
    <scope>NUCLEOTIDE SEQUENCE</scope>
    <source>
        <strain evidence="1">SGP5-SGP5p</strain>
        <tissue evidence="1">Aerial part</tissue>
    </source>
</reference>
<keyword evidence="2" id="KW-1185">Reference proteome</keyword>
<dbReference type="AlphaFoldDB" id="A0A9Q1QA56"/>
<sequence length="157" mass="17661">MVLPYFLNTEQATDYVRSTFIWRWSGHIRLPHPFPKDYRSLCPYFNLNMAKTSAQDFCIPKLTQAIFYAIVLNDVMALGVTCVIIADALTSVESTDTSFSSEEETNGLGRAVLKRGRALKEPVREDVAEKVVAKGIIFPGLPRVRIYRMGRAPTSLT</sequence>
<dbReference type="Proteomes" id="UP001153076">
    <property type="component" value="Unassembled WGS sequence"/>
</dbReference>
<evidence type="ECO:0000313" key="2">
    <source>
        <dbReference type="Proteomes" id="UP001153076"/>
    </source>
</evidence>
<evidence type="ECO:0000313" key="1">
    <source>
        <dbReference type="EMBL" id="KAJ8434592.1"/>
    </source>
</evidence>
<organism evidence="1 2">
    <name type="scientific">Carnegiea gigantea</name>
    <dbReference type="NCBI Taxonomy" id="171969"/>
    <lineage>
        <taxon>Eukaryota</taxon>
        <taxon>Viridiplantae</taxon>
        <taxon>Streptophyta</taxon>
        <taxon>Embryophyta</taxon>
        <taxon>Tracheophyta</taxon>
        <taxon>Spermatophyta</taxon>
        <taxon>Magnoliopsida</taxon>
        <taxon>eudicotyledons</taxon>
        <taxon>Gunneridae</taxon>
        <taxon>Pentapetalae</taxon>
        <taxon>Caryophyllales</taxon>
        <taxon>Cactineae</taxon>
        <taxon>Cactaceae</taxon>
        <taxon>Cactoideae</taxon>
        <taxon>Echinocereeae</taxon>
        <taxon>Carnegiea</taxon>
    </lineage>
</organism>
<dbReference type="EMBL" id="JAKOGI010000465">
    <property type="protein sequence ID" value="KAJ8434592.1"/>
    <property type="molecule type" value="Genomic_DNA"/>
</dbReference>
<gene>
    <name evidence="1" type="ORF">Cgig2_025018</name>
</gene>
<protein>
    <submittedName>
        <fullName evidence="1">Uncharacterized protein</fullName>
    </submittedName>
</protein>